<proteinExistence type="predicted"/>
<evidence type="ECO:0000313" key="2">
    <source>
        <dbReference type="Proteomes" id="UP000091956"/>
    </source>
</evidence>
<reference evidence="1 2" key="1">
    <citation type="submission" date="2016-03" db="EMBL/GenBank/DDBJ databases">
        <title>Comparative genomics of Pseudogymnoascus destructans, the fungus causing white-nose syndrome of bats.</title>
        <authorList>
            <person name="Palmer J.M."/>
            <person name="Drees K.P."/>
            <person name="Foster J.T."/>
            <person name="Lindner D.L."/>
        </authorList>
    </citation>
    <scope>NUCLEOTIDE SEQUENCE [LARGE SCALE GENOMIC DNA]</scope>
    <source>
        <strain evidence="1 2">UAMH 10579</strain>
    </source>
</reference>
<dbReference type="RefSeq" id="XP_018126871.1">
    <property type="nucleotide sequence ID" value="XM_018278635.1"/>
</dbReference>
<protein>
    <submittedName>
        <fullName evidence="1">Uncharacterized protein</fullName>
    </submittedName>
</protein>
<keyword evidence="2" id="KW-1185">Reference proteome</keyword>
<evidence type="ECO:0000313" key="1">
    <source>
        <dbReference type="EMBL" id="OBT93138.1"/>
    </source>
</evidence>
<dbReference type="Proteomes" id="UP000091956">
    <property type="component" value="Unassembled WGS sequence"/>
</dbReference>
<dbReference type="EMBL" id="KV460257">
    <property type="protein sequence ID" value="OBT93138.1"/>
    <property type="molecule type" value="Genomic_DNA"/>
</dbReference>
<name>A0A1B8GBC3_9PEZI</name>
<accession>A0A1B8GBC3</accession>
<dbReference type="AlphaFoldDB" id="A0A1B8GBC3"/>
<gene>
    <name evidence="1" type="ORF">VE01_09220</name>
</gene>
<dbReference type="STRING" id="342668.A0A1B8GBC3"/>
<dbReference type="Gene3D" id="1.10.340.30">
    <property type="entry name" value="Hypothetical protein, domain 2"/>
    <property type="match status" value="1"/>
</dbReference>
<reference evidence="2" key="2">
    <citation type="journal article" date="2018" name="Nat. Commun.">
        <title>Extreme sensitivity to ultraviolet light in the fungal pathogen causing white-nose syndrome of bats.</title>
        <authorList>
            <person name="Palmer J.M."/>
            <person name="Drees K.P."/>
            <person name="Foster J.T."/>
            <person name="Lindner D.L."/>
        </authorList>
    </citation>
    <scope>NUCLEOTIDE SEQUENCE [LARGE SCALE GENOMIC DNA]</scope>
    <source>
        <strain evidence="2">UAMH 10579</strain>
    </source>
</reference>
<dbReference type="GeneID" id="28842606"/>
<sequence>MKVMESEWKIVKPKDKELRFYLIWRWAKEGYYWDPETGVAIERSLETGDCDRGMSCLTIDDSKGDRRLQQVRISDSKTKEVCYLEELPVPLGRVMKGTAEGEPVATISDIATDGSPVKYI</sequence>
<dbReference type="OrthoDB" id="10265068at2759"/>
<organism evidence="1 2">
    <name type="scientific">Pseudogymnoascus verrucosus</name>
    <dbReference type="NCBI Taxonomy" id="342668"/>
    <lineage>
        <taxon>Eukaryota</taxon>
        <taxon>Fungi</taxon>
        <taxon>Dikarya</taxon>
        <taxon>Ascomycota</taxon>
        <taxon>Pezizomycotina</taxon>
        <taxon>Leotiomycetes</taxon>
        <taxon>Thelebolales</taxon>
        <taxon>Thelebolaceae</taxon>
        <taxon>Pseudogymnoascus</taxon>
    </lineage>
</organism>